<name>A0A7K3NJ97_9BACT</name>
<evidence type="ECO:0000256" key="2">
    <source>
        <dbReference type="ARBA" id="ARBA00022691"/>
    </source>
</evidence>
<dbReference type="NCBIfam" id="TIGR03956">
    <property type="entry name" value="rSAM_HydE"/>
    <property type="match status" value="1"/>
</dbReference>
<dbReference type="PANTHER" id="PTHR43726:SF1">
    <property type="entry name" value="BIOTIN SYNTHASE"/>
    <property type="match status" value="1"/>
</dbReference>
<evidence type="ECO:0000256" key="7">
    <source>
        <dbReference type="PIRSR" id="PIRSR004762-1"/>
    </source>
</evidence>
<feature type="binding site" evidence="7">
    <location>
        <position position="53"/>
    </location>
    <ligand>
        <name>[4Fe-4S] cluster</name>
        <dbReference type="ChEBI" id="CHEBI:49883"/>
        <note>4Fe-4S-S-AdoMet</note>
    </ligand>
</feature>
<feature type="binding site" evidence="7">
    <location>
        <position position="46"/>
    </location>
    <ligand>
        <name>[4Fe-4S] cluster</name>
        <dbReference type="ChEBI" id="CHEBI:49883"/>
        <note>4Fe-4S-S-AdoMet</note>
    </ligand>
</feature>
<keyword evidence="5 7" id="KW-0411">Iron-sulfur</keyword>
<dbReference type="InterPro" id="IPR034422">
    <property type="entry name" value="HydE/PylB-like"/>
</dbReference>
<comment type="cofactor">
    <cofactor evidence="6">
        <name>[2Fe-2S] cluster</name>
        <dbReference type="ChEBI" id="CHEBI:190135"/>
    </cofactor>
</comment>
<dbReference type="SMART" id="SM00729">
    <property type="entry name" value="Elp3"/>
    <property type="match status" value="1"/>
</dbReference>
<dbReference type="Pfam" id="PF04055">
    <property type="entry name" value="Radical_SAM"/>
    <property type="match status" value="1"/>
</dbReference>
<keyword evidence="4 7" id="KW-0408">Iron</keyword>
<dbReference type="PROSITE" id="PS51918">
    <property type="entry name" value="RADICAL_SAM"/>
    <property type="match status" value="1"/>
</dbReference>
<evidence type="ECO:0000313" key="11">
    <source>
        <dbReference type="Proteomes" id="UP000469724"/>
    </source>
</evidence>
<dbReference type="PANTHER" id="PTHR43726">
    <property type="entry name" value="3-METHYLORNITHINE SYNTHASE"/>
    <property type="match status" value="1"/>
</dbReference>
<evidence type="ECO:0000256" key="8">
    <source>
        <dbReference type="PIRSR" id="PIRSR004762-2"/>
    </source>
</evidence>
<dbReference type="RefSeq" id="WP_163301322.1">
    <property type="nucleotide sequence ID" value="NZ_JAAGRQ010000016.1"/>
</dbReference>
<keyword evidence="11" id="KW-1185">Reference proteome</keyword>
<dbReference type="InterPro" id="IPR010722">
    <property type="entry name" value="BATS_dom"/>
</dbReference>
<feature type="binding site" evidence="8">
    <location>
        <position position="164"/>
    </location>
    <ligand>
        <name>S-adenosyl-L-methionine</name>
        <dbReference type="ChEBI" id="CHEBI:59789"/>
    </ligand>
</feature>
<dbReference type="SFLD" id="SFLDG01280">
    <property type="entry name" value="HydE/PylB-like"/>
    <property type="match status" value="1"/>
</dbReference>
<dbReference type="SFLD" id="SFLDG01082">
    <property type="entry name" value="B12-binding_domain_containing"/>
    <property type="match status" value="1"/>
</dbReference>
<dbReference type="InterPro" id="IPR006638">
    <property type="entry name" value="Elp3/MiaA/NifB-like_rSAM"/>
</dbReference>
<comment type="caution">
    <text evidence="10">The sequence shown here is derived from an EMBL/GenBank/DDBJ whole genome shotgun (WGS) entry which is preliminary data.</text>
</comment>
<dbReference type="SUPFAM" id="SSF102114">
    <property type="entry name" value="Radical SAM enzymes"/>
    <property type="match status" value="1"/>
</dbReference>
<evidence type="ECO:0000256" key="3">
    <source>
        <dbReference type="ARBA" id="ARBA00022723"/>
    </source>
</evidence>
<feature type="binding site" evidence="8">
    <location>
        <position position="215"/>
    </location>
    <ligand>
        <name>S-adenosyl-L-methionine</name>
        <dbReference type="ChEBI" id="CHEBI:59789"/>
    </ligand>
</feature>
<dbReference type="SFLD" id="SFLDG01060">
    <property type="entry name" value="BATS_domain_containing"/>
    <property type="match status" value="1"/>
</dbReference>
<comment type="cofactor">
    <cofactor evidence="7">
        <name>[4Fe-4S] cluster</name>
        <dbReference type="ChEBI" id="CHEBI:49883"/>
    </cofactor>
    <text evidence="7">Binds 1 [4Fe-4S] cluster. The cluster is coordinated with 3 cysteines and an exchangeable S-adenosyl-L-methionine.</text>
</comment>
<dbReference type="GO" id="GO:0016740">
    <property type="term" value="F:transferase activity"/>
    <property type="evidence" value="ECO:0007669"/>
    <property type="project" value="TreeGrafter"/>
</dbReference>
<protein>
    <submittedName>
        <fullName evidence="10">[FeFe] hydrogenase H-cluster radical SAM maturase HydE</fullName>
    </submittedName>
</protein>
<dbReference type="Gene3D" id="3.20.20.70">
    <property type="entry name" value="Aldolase class I"/>
    <property type="match status" value="1"/>
</dbReference>
<accession>A0A7K3NJ97</accession>
<keyword evidence="1 7" id="KW-0004">4Fe-4S</keyword>
<dbReference type="GO" id="GO:0044272">
    <property type="term" value="P:sulfur compound biosynthetic process"/>
    <property type="evidence" value="ECO:0007669"/>
    <property type="project" value="UniProtKB-ARBA"/>
</dbReference>
<dbReference type="InterPro" id="IPR013785">
    <property type="entry name" value="Aldolase_TIM"/>
</dbReference>
<dbReference type="InterPro" id="IPR007197">
    <property type="entry name" value="rSAM"/>
</dbReference>
<evidence type="ECO:0000256" key="1">
    <source>
        <dbReference type="ARBA" id="ARBA00022485"/>
    </source>
</evidence>
<dbReference type="SMART" id="SM00876">
    <property type="entry name" value="BATS"/>
    <property type="match status" value="1"/>
</dbReference>
<sequence>MNRQDILARLTDAPLDELFAEADAVRSESVGDGVYLRGIVEFSNHCVRNCLYCGLRRANTKITRYRMTPDEVVAAALRTASLGVGTVVLQSGDDLDYPAGSIADIIVRIKDQADIKVTLSLGERPFPDYELWRDVGADRYLMKHETADAALYDRLHPGKHLKERLAALRYLKELGYEIGSGFIVGLPGQTAQTLADDIELVRELGVDMCGSGPFLPQADTPLSTAPHGDKDTSLRVVALLRLACPTINLPATTALASLDPGRGQLLALRAGANVIMPNFTPSACREHYRIYDHKEAVGLKSATAVIRQAGRTLIRDGGLKTPCAIPRKDFACTSASSDAAMWASPRLSTP</sequence>
<dbReference type="SFLD" id="SFLDS00029">
    <property type="entry name" value="Radical_SAM"/>
    <property type="match status" value="1"/>
</dbReference>
<dbReference type="CDD" id="cd01335">
    <property type="entry name" value="Radical_SAM"/>
    <property type="match status" value="1"/>
</dbReference>
<keyword evidence="3" id="KW-0479">Metal-binding</keyword>
<evidence type="ECO:0000256" key="5">
    <source>
        <dbReference type="ARBA" id="ARBA00023014"/>
    </source>
</evidence>
<dbReference type="AlphaFoldDB" id="A0A7K3NJ97"/>
<dbReference type="Proteomes" id="UP000469724">
    <property type="component" value="Unassembled WGS sequence"/>
</dbReference>
<evidence type="ECO:0000256" key="6">
    <source>
        <dbReference type="ARBA" id="ARBA00034078"/>
    </source>
</evidence>
<dbReference type="GO" id="GO:0051539">
    <property type="term" value="F:4 iron, 4 sulfur cluster binding"/>
    <property type="evidence" value="ECO:0007669"/>
    <property type="project" value="UniProtKB-KW"/>
</dbReference>
<reference evidence="10 11" key="1">
    <citation type="submission" date="2020-02" db="EMBL/GenBank/DDBJ databases">
        <title>Comparative genomics of sulfur disproportionating microorganisms.</title>
        <authorList>
            <person name="Ward L.M."/>
            <person name="Bertran E."/>
            <person name="Johnston D.T."/>
        </authorList>
    </citation>
    <scope>NUCLEOTIDE SEQUENCE [LARGE SCALE GENOMIC DNA]</scope>
    <source>
        <strain evidence="10 11">DSM 3696</strain>
    </source>
</reference>
<feature type="binding site" evidence="8">
    <location>
        <position position="145"/>
    </location>
    <ligand>
        <name>S-adenosyl-L-methionine</name>
        <dbReference type="ChEBI" id="CHEBI:59789"/>
    </ligand>
</feature>
<dbReference type="InterPro" id="IPR024021">
    <property type="entry name" value="FeFe-hyd_HydE_rSAM"/>
</dbReference>
<evidence type="ECO:0000256" key="4">
    <source>
        <dbReference type="ARBA" id="ARBA00023004"/>
    </source>
</evidence>
<gene>
    <name evidence="10" type="primary">hydE</name>
    <name evidence="10" type="ORF">G3N56_05865</name>
</gene>
<feature type="binding site" evidence="7">
    <location>
        <position position="50"/>
    </location>
    <ligand>
        <name>[4Fe-4S] cluster</name>
        <dbReference type="ChEBI" id="CHEBI:49883"/>
        <note>4Fe-4S-S-AdoMet</note>
    </ligand>
</feature>
<dbReference type="EMBL" id="JAAGRQ010000016">
    <property type="protein sequence ID" value="NDY56272.1"/>
    <property type="molecule type" value="Genomic_DNA"/>
</dbReference>
<organism evidence="10 11">
    <name type="scientific">Desulfolutivibrio sulfodismutans</name>
    <dbReference type="NCBI Taxonomy" id="63561"/>
    <lineage>
        <taxon>Bacteria</taxon>
        <taxon>Pseudomonadati</taxon>
        <taxon>Thermodesulfobacteriota</taxon>
        <taxon>Desulfovibrionia</taxon>
        <taxon>Desulfovibrionales</taxon>
        <taxon>Desulfovibrionaceae</taxon>
        <taxon>Desulfolutivibrio</taxon>
    </lineage>
</organism>
<feature type="binding site" evidence="8">
    <location>
        <position position="120"/>
    </location>
    <ligand>
        <name>(3R)-3-methyl-D-ornithine</name>
        <dbReference type="ChEBI" id="CHEBI:64642"/>
    </ligand>
</feature>
<dbReference type="InterPro" id="IPR058240">
    <property type="entry name" value="rSAM_sf"/>
</dbReference>
<dbReference type="GO" id="GO:0046872">
    <property type="term" value="F:metal ion binding"/>
    <property type="evidence" value="ECO:0007669"/>
    <property type="project" value="UniProtKB-KW"/>
</dbReference>
<evidence type="ECO:0000259" key="9">
    <source>
        <dbReference type="PROSITE" id="PS51918"/>
    </source>
</evidence>
<keyword evidence="2 7" id="KW-0949">S-adenosyl-L-methionine</keyword>
<proteinExistence type="predicted"/>
<evidence type="ECO:0000313" key="10">
    <source>
        <dbReference type="EMBL" id="NDY56272.1"/>
    </source>
</evidence>
<feature type="domain" description="Radical SAM core" evidence="9">
    <location>
        <begin position="32"/>
        <end position="252"/>
    </location>
</feature>
<dbReference type="GO" id="GO:0042364">
    <property type="term" value="P:water-soluble vitamin biosynthetic process"/>
    <property type="evidence" value="ECO:0007669"/>
    <property type="project" value="UniProtKB-ARBA"/>
</dbReference>
<dbReference type="PIRSF" id="PIRSF004762">
    <property type="entry name" value="CHP00423"/>
    <property type="match status" value="1"/>
</dbReference>